<evidence type="ECO:0000313" key="2">
    <source>
        <dbReference type="EMBL" id="PSG88660.1"/>
    </source>
</evidence>
<evidence type="ECO:0000259" key="1">
    <source>
        <dbReference type="Pfam" id="PF00535"/>
    </source>
</evidence>
<comment type="caution">
    <text evidence="2">The sequence shown here is derived from an EMBL/GenBank/DDBJ whole genome shotgun (WGS) entry which is preliminary data.</text>
</comment>
<dbReference type="InterPro" id="IPR001173">
    <property type="entry name" value="Glyco_trans_2-like"/>
</dbReference>
<dbReference type="CDD" id="cd00761">
    <property type="entry name" value="Glyco_tranf_GTA_type"/>
    <property type="match status" value="1"/>
</dbReference>
<dbReference type="EMBL" id="PXOQ01000009">
    <property type="protein sequence ID" value="PSG88660.1"/>
    <property type="molecule type" value="Genomic_DNA"/>
</dbReference>
<name>A0A2T1N9W0_9FLAO</name>
<dbReference type="OrthoDB" id="9815829at2"/>
<feature type="domain" description="Glycosyltransferase 2-like" evidence="1">
    <location>
        <begin position="4"/>
        <end position="164"/>
    </location>
</feature>
<organism evidence="2 3">
    <name type="scientific">Aurantibacter aestuarii</name>
    <dbReference type="NCBI Taxonomy" id="1266046"/>
    <lineage>
        <taxon>Bacteria</taxon>
        <taxon>Pseudomonadati</taxon>
        <taxon>Bacteroidota</taxon>
        <taxon>Flavobacteriia</taxon>
        <taxon>Flavobacteriales</taxon>
        <taxon>Flavobacteriaceae</taxon>
        <taxon>Aurantibacter</taxon>
    </lineage>
</organism>
<dbReference type="RefSeq" id="WP_106463800.1">
    <property type="nucleotide sequence ID" value="NZ_PXOQ01000009.1"/>
</dbReference>
<dbReference type="InterPro" id="IPR029044">
    <property type="entry name" value="Nucleotide-diphossugar_trans"/>
</dbReference>
<dbReference type="GO" id="GO:0016758">
    <property type="term" value="F:hexosyltransferase activity"/>
    <property type="evidence" value="ECO:0007669"/>
    <property type="project" value="UniProtKB-ARBA"/>
</dbReference>
<dbReference type="PANTHER" id="PTHR22916:SF3">
    <property type="entry name" value="UDP-GLCNAC:BETAGAL BETA-1,3-N-ACETYLGLUCOSAMINYLTRANSFERASE-LIKE PROTEIN 1"/>
    <property type="match status" value="1"/>
</dbReference>
<evidence type="ECO:0000313" key="3">
    <source>
        <dbReference type="Proteomes" id="UP000238426"/>
    </source>
</evidence>
<proteinExistence type="predicted"/>
<keyword evidence="3" id="KW-1185">Reference proteome</keyword>
<protein>
    <recommendedName>
        <fullName evidence="1">Glycosyltransferase 2-like domain-containing protein</fullName>
    </recommendedName>
</protein>
<dbReference type="SUPFAM" id="SSF53448">
    <property type="entry name" value="Nucleotide-diphospho-sugar transferases"/>
    <property type="match status" value="1"/>
</dbReference>
<dbReference type="PANTHER" id="PTHR22916">
    <property type="entry name" value="GLYCOSYLTRANSFERASE"/>
    <property type="match status" value="1"/>
</dbReference>
<sequence length="334" mass="39716">MNLSVVMPVFNAEKYLKESIESILNQTYQDFEFLILNDCSTDGSLDIINDFAAQDSRIQVFDFKENKKPAFIRSFAVKEAKTHLIAFADADDVYLPKRFETQVNYMQTHPEIDICGTWFKLFGTSIESQIIKHKPENQQIKARFLVDSHIGFPTAIVRKKVFETISFDKSYFPIEDYEFLAKATKQYTFYNLQKVLVNYRWHDTNVSHTANTKLESLHFKVRHKLFNLLFEKQYTFSESLIYLYALKYQTQLENIKLIDVLKAGKEILDYEMNLEFRNELEIIINEAREVYLFKSKKIDFQVITFLKKSCKPFYNSLDFKFKKRLYKKMIKNFL</sequence>
<accession>A0A2T1N9W0</accession>
<gene>
    <name evidence="2" type="ORF">C7H52_10225</name>
</gene>
<dbReference type="Pfam" id="PF00535">
    <property type="entry name" value="Glycos_transf_2"/>
    <property type="match status" value="1"/>
</dbReference>
<dbReference type="Proteomes" id="UP000238426">
    <property type="component" value="Unassembled WGS sequence"/>
</dbReference>
<dbReference type="AlphaFoldDB" id="A0A2T1N9W0"/>
<reference evidence="2 3" key="1">
    <citation type="submission" date="2018-03" db="EMBL/GenBank/DDBJ databases">
        <title>Mesoflavibacter sp. HG37 and Mesoflavibacter sp. HG96 sp.nov., two marine bacteria isolated from seawater of Western Pacific Ocean.</title>
        <authorList>
            <person name="Cheng H."/>
            <person name="Wu Y.-H."/>
            <person name="Guo L.-L."/>
            <person name="Xu X.-W."/>
        </authorList>
    </citation>
    <scope>NUCLEOTIDE SEQUENCE [LARGE SCALE GENOMIC DNA]</scope>
    <source>
        <strain evidence="2 3">KCTC 32269</strain>
    </source>
</reference>
<dbReference type="Gene3D" id="3.90.550.10">
    <property type="entry name" value="Spore Coat Polysaccharide Biosynthesis Protein SpsA, Chain A"/>
    <property type="match status" value="1"/>
</dbReference>